<comment type="subcellular location">
    <subcellularLocation>
        <location evidence="2 26">Cytoplasm</location>
    </subcellularLocation>
</comment>
<dbReference type="GO" id="GO:0005737">
    <property type="term" value="C:cytoplasm"/>
    <property type="evidence" value="ECO:0007669"/>
    <property type="project" value="UniProtKB-SubCell"/>
</dbReference>
<sequence>MWGLKKWISAIRLSKEITEETTQTDKKTMSDELSNRKERSEGDSKRTKDPEADDEYEHSTRRSKDSRKRKRRKSARCVRRSTSPFNSYFDGSPLPSVISDRSYESLTSPSSKHLSQITAKSMSSSAMPPNALITTWWECTPNNMHTVVLNFLYDADNSRCDLIWTIIENIVKYPREKVFYTLLTALAIFIAFSEPARFIYYATGFAYPMFKTFRLFKYGRSDEYSRQLRYWVVFGWFALVDVFLYSYMEERPIYWTLKTVFVTYLLLPFVRGSDLIYHDFVRSFNKRIQVAPIERKKIDLTPLKKANVPIFFIVGGPGSGKGTQCDKIVAKYGLTHLSSGDLLRAEVKSGSPRGNELNKIMEQGQLVPLEVVLDLVKEAMLEAVKKGTKGFLIDGYPREVKQGEQFESEIQEAKLVLFFDVSEDTLVKRCLHRAETSGRVDDNIETIKKRLNTYVTATAPVTDYYQKKGKLVKIPSEGTIDDIFKTVVTHLDKAMAK</sequence>
<comment type="catalytic activity">
    <reaction evidence="12">
        <text>dAMP + dATP = 2 dADP</text>
        <dbReference type="Rhea" id="RHEA:78311"/>
        <dbReference type="ChEBI" id="CHEBI:57667"/>
        <dbReference type="ChEBI" id="CHEBI:58245"/>
        <dbReference type="ChEBI" id="CHEBI:61404"/>
    </reaction>
</comment>
<dbReference type="GO" id="GO:0006225">
    <property type="term" value="P:UDP biosynthetic process"/>
    <property type="evidence" value="ECO:0007669"/>
    <property type="project" value="UniProtKB-ARBA"/>
</dbReference>
<dbReference type="STRING" id="6265.A0A0B2V5R1"/>
<evidence type="ECO:0000256" key="15">
    <source>
        <dbReference type="ARBA" id="ARBA00047390"/>
    </source>
</evidence>
<comment type="similarity">
    <text evidence="26">Belongs to the adenylate kinase family. AK1 subfamily.</text>
</comment>
<dbReference type="FunFam" id="3.40.50.300:FF:000315">
    <property type="entry name" value="Adenylate kinase 1"/>
    <property type="match status" value="1"/>
</dbReference>
<comment type="catalytic activity">
    <reaction evidence="11">
        <text>a ribonucleoside 5'-phosphate + ATP = a ribonucleoside 5'-diphosphate + ADP</text>
        <dbReference type="Rhea" id="RHEA:24036"/>
        <dbReference type="ChEBI" id="CHEBI:30616"/>
        <dbReference type="ChEBI" id="CHEBI:57930"/>
        <dbReference type="ChEBI" id="CHEBI:58043"/>
        <dbReference type="ChEBI" id="CHEBI:456216"/>
        <dbReference type="EC" id="2.7.4.4"/>
    </reaction>
</comment>
<dbReference type="GO" id="GO:0005524">
    <property type="term" value="F:ATP binding"/>
    <property type="evidence" value="ECO:0007669"/>
    <property type="project" value="UniProtKB-KW"/>
</dbReference>
<keyword evidence="28" id="KW-0812">Transmembrane</keyword>
<comment type="caution">
    <text evidence="29">The sequence shown here is derived from an EMBL/GenBank/DDBJ whole genome shotgun (WGS) entry which is preliminary data.</text>
</comment>
<comment type="catalytic activity">
    <reaction evidence="17">
        <text>dATP + AMP = dADP + ADP</text>
        <dbReference type="Rhea" id="RHEA:79899"/>
        <dbReference type="ChEBI" id="CHEBI:57667"/>
        <dbReference type="ChEBI" id="CHEBI:61404"/>
        <dbReference type="ChEBI" id="CHEBI:456215"/>
        <dbReference type="ChEBI" id="CHEBI:456216"/>
    </reaction>
</comment>
<evidence type="ECO:0000256" key="5">
    <source>
        <dbReference type="ARBA" id="ARBA00022679"/>
    </source>
</evidence>
<keyword evidence="28" id="KW-1133">Transmembrane helix</keyword>
<keyword evidence="7 26" id="KW-0418">Kinase</keyword>
<comment type="catalytic activity">
    <reaction evidence="22">
        <text>thiamine diphosphate + ADP = thiamine triphosphate + AMP</text>
        <dbReference type="Rhea" id="RHEA:69180"/>
        <dbReference type="ChEBI" id="CHEBI:58937"/>
        <dbReference type="ChEBI" id="CHEBI:58938"/>
        <dbReference type="ChEBI" id="CHEBI:456215"/>
        <dbReference type="ChEBI" id="CHEBI:456216"/>
    </reaction>
</comment>
<feature type="transmembrane region" description="Helical" evidence="28">
    <location>
        <begin position="228"/>
        <end position="247"/>
    </location>
</feature>
<comment type="catalytic activity">
    <reaction evidence="13">
        <text>CDP + GTP = CTP + GDP</text>
        <dbReference type="Rhea" id="RHEA:79859"/>
        <dbReference type="ChEBI" id="CHEBI:37563"/>
        <dbReference type="ChEBI" id="CHEBI:37565"/>
        <dbReference type="ChEBI" id="CHEBI:58069"/>
        <dbReference type="ChEBI" id="CHEBI:58189"/>
    </reaction>
</comment>
<dbReference type="GO" id="GO:0036430">
    <property type="term" value="F:CMP kinase activity"/>
    <property type="evidence" value="ECO:0007669"/>
    <property type="project" value="RHEA"/>
</dbReference>
<keyword evidence="5 26" id="KW-0808">Transferase</keyword>
<evidence type="ECO:0000256" key="23">
    <source>
        <dbReference type="ARBA" id="ARBA00051396"/>
    </source>
</evidence>
<dbReference type="HAMAP" id="MF_00235">
    <property type="entry name" value="Adenylate_kinase_Adk"/>
    <property type="match status" value="1"/>
</dbReference>
<comment type="catalytic activity">
    <reaction evidence="21">
        <text>dAMP + ATP = dADP + ADP</text>
        <dbReference type="Rhea" id="RHEA:23100"/>
        <dbReference type="ChEBI" id="CHEBI:30616"/>
        <dbReference type="ChEBI" id="CHEBI:57667"/>
        <dbReference type="ChEBI" id="CHEBI:58245"/>
        <dbReference type="ChEBI" id="CHEBI:456216"/>
    </reaction>
</comment>
<evidence type="ECO:0000256" key="13">
    <source>
        <dbReference type="ARBA" id="ARBA00045111"/>
    </source>
</evidence>
<evidence type="ECO:0000256" key="22">
    <source>
        <dbReference type="ARBA" id="ARBA00048851"/>
    </source>
</evidence>
<dbReference type="EC" id="2.7.4.3" evidence="26"/>
<keyword evidence="28" id="KW-0472">Membrane</keyword>
<dbReference type="GO" id="GO:0033862">
    <property type="term" value="F:UMP kinase activity"/>
    <property type="evidence" value="ECO:0007669"/>
    <property type="project" value="UniProtKB-ARBA"/>
</dbReference>
<comment type="catalytic activity">
    <reaction evidence="20">
        <text>dGDP + ATP = dGTP + ADP</text>
        <dbReference type="Rhea" id="RHEA:27690"/>
        <dbReference type="ChEBI" id="CHEBI:30616"/>
        <dbReference type="ChEBI" id="CHEBI:58595"/>
        <dbReference type="ChEBI" id="CHEBI:61429"/>
        <dbReference type="ChEBI" id="CHEBI:456216"/>
        <dbReference type="EC" id="2.7.4.6"/>
    </reaction>
</comment>
<comment type="catalytic activity">
    <reaction evidence="19">
        <text>dTDP + GTP = dTTP + GDP</text>
        <dbReference type="Rhea" id="RHEA:79867"/>
        <dbReference type="ChEBI" id="CHEBI:37565"/>
        <dbReference type="ChEBI" id="CHEBI:37568"/>
        <dbReference type="ChEBI" id="CHEBI:58189"/>
        <dbReference type="ChEBI" id="CHEBI:58369"/>
    </reaction>
</comment>
<evidence type="ECO:0000256" key="21">
    <source>
        <dbReference type="ARBA" id="ARBA00048824"/>
    </source>
</evidence>
<feature type="region of interest" description="LID" evidence="26">
    <location>
        <begin position="432"/>
        <end position="442"/>
    </location>
</feature>
<dbReference type="GO" id="GO:0004017">
    <property type="term" value="F:AMP kinase activity"/>
    <property type="evidence" value="ECO:0007669"/>
    <property type="project" value="UniProtKB-UniRule"/>
</dbReference>
<comment type="function">
    <text evidence="14">Catalyzes the reversible transfer of the terminal phosphate group between ATP and AMP. Also displays broad nucleoside diphosphate kinase activity. Plays an important role in cellular energy homeostasis and in adenine nucleotide metabolism. Also catalyzes at a very low rate the synthesis of thiamine triphosphate (ThTP) from thiamine diphosphate (ThDP) and ADP.</text>
</comment>
<dbReference type="SUPFAM" id="SSF52540">
    <property type="entry name" value="P-loop containing nucleoside triphosphate hydrolases"/>
    <property type="match status" value="1"/>
</dbReference>
<dbReference type="InterPro" id="IPR000850">
    <property type="entry name" value="Adenylat/UMP-CMP_kin"/>
</dbReference>
<evidence type="ECO:0000256" key="20">
    <source>
        <dbReference type="ARBA" id="ARBA00048759"/>
    </source>
</evidence>
<gene>
    <name evidence="29" type="primary">F38B2.4</name>
    <name evidence="29" type="ORF">Tcan_12503</name>
</gene>
<evidence type="ECO:0000256" key="24">
    <source>
        <dbReference type="ARBA" id="ARBA00051598"/>
    </source>
</evidence>
<reference evidence="29 30" key="1">
    <citation type="submission" date="2014-11" db="EMBL/GenBank/DDBJ databases">
        <title>Genetic blueprint of the zoonotic pathogen Toxocara canis.</title>
        <authorList>
            <person name="Zhu X.-Q."/>
            <person name="Korhonen P.K."/>
            <person name="Cai H."/>
            <person name="Young N.D."/>
            <person name="Nejsum P."/>
            <person name="von Samson-Himmelstjerna G."/>
            <person name="Boag P.R."/>
            <person name="Tan P."/>
            <person name="Li Q."/>
            <person name="Min J."/>
            <person name="Yang Y."/>
            <person name="Wang X."/>
            <person name="Fang X."/>
            <person name="Hall R.S."/>
            <person name="Hofmann A."/>
            <person name="Sternberg P.W."/>
            <person name="Jex A.R."/>
            <person name="Gasser R.B."/>
        </authorList>
    </citation>
    <scope>NUCLEOTIDE SEQUENCE [LARGE SCALE GENOMIC DNA]</scope>
    <source>
        <strain evidence="29">PN_DK_2014</strain>
    </source>
</reference>
<dbReference type="NCBIfam" id="TIGR01360">
    <property type="entry name" value="aden_kin_iso1"/>
    <property type="match status" value="1"/>
</dbReference>
<organism evidence="29 30">
    <name type="scientific">Toxocara canis</name>
    <name type="common">Canine roundworm</name>
    <dbReference type="NCBI Taxonomy" id="6265"/>
    <lineage>
        <taxon>Eukaryota</taxon>
        <taxon>Metazoa</taxon>
        <taxon>Ecdysozoa</taxon>
        <taxon>Nematoda</taxon>
        <taxon>Chromadorea</taxon>
        <taxon>Rhabditida</taxon>
        <taxon>Spirurina</taxon>
        <taxon>Ascaridomorpha</taxon>
        <taxon>Ascaridoidea</taxon>
        <taxon>Toxocaridae</taxon>
        <taxon>Toxocara</taxon>
    </lineage>
</organism>
<dbReference type="InterPro" id="IPR027417">
    <property type="entry name" value="P-loop_NTPase"/>
</dbReference>
<evidence type="ECO:0000256" key="18">
    <source>
        <dbReference type="ARBA" id="ARBA00048564"/>
    </source>
</evidence>
<dbReference type="PANTHER" id="PTHR23359">
    <property type="entry name" value="NUCLEOTIDE KINASE"/>
    <property type="match status" value="1"/>
</dbReference>
<comment type="catalytic activity">
    <reaction evidence="18">
        <text>GDP + ATP = GTP + ADP</text>
        <dbReference type="Rhea" id="RHEA:27686"/>
        <dbReference type="ChEBI" id="CHEBI:30616"/>
        <dbReference type="ChEBI" id="CHEBI:37565"/>
        <dbReference type="ChEBI" id="CHEBI:58189"/>
        <dbReference type="ChEBI" id="CHEBI:456216"/>
        <dbReference type="EC" id="2.7.4.6"/>
    </reaction>
</comment>
<comment type="catalytic activity">
    <reaction evidence="15">
        <text>UDP + ATP = UTP + ADP</text>
        <dbReference type="Rhea" id="RHEA:25098"/>
        <dbReference type="ChEBI" id="CHEBI:30616"/>
        <dbReference type="ChEBI" id="CHEBI:46398"/>
        <dbReference type="ChEBI" id="CHEBI:58223"/>
        <dbReference type="ChEBI" id="CHEBI:456216"/>
        <dbReference type="EC" id="2.7.4.6"/>
    </reaction>
</comment>
<keyword evidence="4 26" id="KW-0963">Cytoplasm</keyword>
<evidence type="ECO:0000256" key="10">
    <source>
        <dbReference type="ARBA" id="ARBA00045094"/>
    </source>
</evidence>
<evidence type="ECO:0000256" key="27">
    <source>
        <dbReference type="SAM" id="MobiDB-lite"/>
    </source>
</evidence>
<evidence type="ECO:0000256" key="14">
    <source>
        <dbReference type="ARBA" id="ARBA00045177"/>
    </source>
</evidence>
<feature type="binding site" evidence="26">
    <location>
        <position position="339"/>
    </location>
    <ligand>
        <name>AMP</name>
        <dbReference type="ChEBI" id="CHEBI:456215"/>
    </ligand>
</feature>
<dbReference type="GO" id="GO:0046034">
    <property type="term" value="P:ATP metabolic process"/>
    <property type="evidence" value="ECO:0007669"/>
    <property type="project" value="UniProtKB-UniRule"/>
</dbReference>
<feature type="transmembrane region" description="Helical" evidence="28">
    <location>
        <begin position="253"/>
        <end position="270"/>
    </location>
</feature>
<comment type="catalytic activity">
    <reaction evidence="16">
        <text>GTP + UDP = UTP + GDP</text>
        <dbReference type="Rhea" id="RHEA:79863"/>
        <dbReference type="ChEBI" id="CHEBI:37565"/>
        <dbReference type="ChEBI" id="CHEBI:46398"/>
        <dbReference type="ChEBI" id="CHEBI:58189"/>
        <dbReference type="ChEBI" id="CHEBI:58223"/>
    </reaction>
</comment>
<feature type="binding site" evidence="26">
    <location>
        <position position="439"/>
    </location>
    <ligand>
        <name>AMP</name>
        <dbReference type="ChEBI" id="CHEBI:456215"/>
    </ligand>
</feature>
<feature type="binding site" evidence="26">
    <location>
        <position position="402"/>
    </location>
    <ligand>
        <name>AMP</name>
        <dbReference type="ChEBI" id="CHEBI:456215"/>
    </ligand>
</feature>
<protein>
    <recommendedName>
        <fullName evidence="26">Adenylate kinase isoenzyme 1</fullName>
        <shortName evidence="26">AK 1</shortName>
        <ecNumber evidence="26">2.7.4.3</ecNumber>
    </recommendedName>
    <alternativeName>
        <fullName evidence="26">ATP-AMP transphosphorylase 1</fullName>
    </alternativeName>
    <alternativeName>
        <fullName evidence="26">ATP:AMP phosphotransferase</fullName>
    </alternativeName>
    <alternativeName>
        <fullName evidence="26">Adenylate monophosphate kinase</fullName>
    </alternativeName>
</protein>
<dbReference type="GO" id="GO:0036431">
    <property type="term" value="F:dCMP kinase activity"/>
    <property type="evidence" value="ECO:0007669"/>
    <property type="project" value="RHEA"/>
</dbReference>
<comment type="catalytic activity">
    <reaction evidence="23">
        <text>CMP + ATP = CDP + ADP</text>
        <dbReference type="Rhea" id="RHEA:11600"/>
        <dbReference type="ChEBI" id="CHEBI:30616"/>
        <dbReference type="ChEBI" id="CHEBI:58069"/>
        <dbReference type="ChEBI" id="CHEBI:60377"/>
        <dbReference type="ChEBI" id="CHEBI:456216"/>
        <dbReference type="EC" id="2.7.4.14"/>
    </reaction>
</comment>
<proteinExistence type="inferred from homology"/>
<dbReference type="PRINTS" id="PR00094">
    <property type="entry name" value="ADENYLTKNASE"/>
</dbReference>
<dbReference type="HAMAP" id="MF_03171">
    <property type="entry name" value="Adenylate_kinase_AK1"/>
    <property type="match status" value="1"/>
</dbReference>
<comment type="domain">
    <text evidence="26">Consists of three domains, a large central CORE domain and two small peripheral domains, NMPbind and LID, which undergo movements during catalysis. The LID domain closes over the site of phosphoryl transfer upon ATP binding. Assembling and dissambling the active center during each catalytic cycle provides an effective means to prevent ATP hydrolysis.</text>
</comment>
<dbReference type="GO" id="GO:0047506">
    <property type="term" value="F:dAMP kinase activity"/>
    <property type="evidence" value="ECO:0007669"/>
    <property type="project" value="RHEA"/>
</dbReference>
<comment type="function">
    <text evidence="25">Catalyzes the phosphorylation of pyrimidine nucleoside monophosphates at the expense of ATP. Plays an important role in de novo pyrimidine nucleotide biosynthesis. Has preference for UMP and CMP as phosphate acceptors.</text>
</comment>
<evidence type="ECO:0000256" key="1">
    <source>
        <dbReference type="ARBA" id="ARBA00000582"/>
    </source>
</evidence>
<dbReference type="PROSITE" id="PS00113">
    <property type="entry name" value="ADENYLATE_KINASE"/>
    <property type="match status" value="1"/>
</dbReference>
<dbReference type="GO" id="GO:0046033">
    <property type="term" value="P:AMP metabolic process"/>
    <property type="evidence" value="ECO:0007669"/>
    <property type="project" value="UniProtKB-UniRule"/>
</dbReference>
<comment type="catalytic activity">
    <reaction evidence="1 26">
        <text>AMP + ATP = 2 ADP</text>
        <dbReference type="Rhea" id="RHEA:12973"/>
        <dbReference type="ChEBI" id="CHEBI:30616"/>
        <dbReference type="ChEBI" id="CHEBI:456215"/>
        <dbReference type="ChEBI" id="CHEBI:456216"/>
        <dbReference type="EC" id="2.7.4.3"/>
    </reaction>
</comment>
<keyword evidence="30" id="KW-1185">Reference proteome</keyword>
<dbReference type="Proteomes" id="UP000031036">
    <property type="component" value="Unassembled WGS sequence"/>
</dbReference>
<dbReference type="Pfam" id="PF00406">
    <property type="entry name" value="ADK"/>
    <property type="match status" value="1"/>
</dbReference>
<comment type="subunit">
    <text evidence="3 26">Monomer.</text>
</comment>
<feature type="region of interest" description="Disordered" evidence="27">
    <location>
        <begin position="15"/>
        <end position="78"/>
    </location>
</feature>
<comment type="catalytic activity">
    <reaction evidence="10">
        <text>dCDP + GTP = dCTP + GDP</text>
        <dbReference type="Rhea" id="RHEA:79875"/>
        <dbReference type="ChEBI" id="CHEBI:37565"/>
        <dbReference type="ChEBI" id="CHEBI:58189"/>
        <dbReference type="ChEBI" id="CHEBI:58593"/>
        <dbReference type="ChEBI" id="CHEBI:61481"/>
    </reaction>
</comment>
<evidence type="ECO:0000256" key="17">
    <source>
        <dbReference type="ARBA" id="ARBA00047801"/>
    </source>
</evidence>
<comment type="catalytic activity">
    <reaction evidence="9">
        <text>dADP + GTP = dATP + GDP</text>
        <dbReference type="Rhea" id="RHEA:79871"/>
        <dbReference type="ChEBI" id="CHEBI:37565"/>
        <dbReference type="ChEBI" id="CHEBI:57667"/>
        <dbReference type="ChEBI" id="CHEBI:58189"/>
        <dbReference type="ChEBI" id="CHEBI:61404"/>
    </reaction>
</comment>
<evidence type="ECO:0000256" key="7">
    <source>
        <dbReference type="ARBA" id="ARBA00022777"/>
    </source>
</evidence>
<dbReference type="OrthoDB" id="442176at2759"/>
<comment type="catalytic activity">
    <reaction evidence="24">
        <text>dCMP + ATP = dCDP + ADP</text>
        <dbReference type="Rhea" id="RHEA:25094"/>
        <dbReference type="ChEBI" id="CHEBI:30616"/>
        <dbReference type="ChEBI" id="CHEBI:57566"/>
        <dbReference type="ChEBI" id="CHEBI:58593"/>
        <dbReference type="ChEBI" id="CHEBI:456216"/>
        <dbReference type="EC" id="2.7.4.14"/>
    </reaction>
</comment>
<evidence type="ECO:0000256" key="25">
    <source>
        <dbReference type="ARBA" id="ARBA00059689"/>
    </source>
</evidence>
<feature type="compositionally biased region" description="Basic and acidic residues" evidence="27">
    <location>
        <begin position="15"/>
        <end position="50"/>
    </location>
</feature>
<feature type="binding site" evidence="26">
    <location>
        <position position="344"/>
    </location>
    <ligand>
        <name>AMP</name>
        <dbReference type="ChEBI" id="CHEBI:456215"/>
    </ligand>
</feature>
<evidence type="ECO:0000313" key="30">
    <source>
        <dbReference type="Proteomes" id="UP000031036"/>
    </source>
</evidence>
<dbReference type="CDD" id="cd01428">
    <property type="entry name" value="ADK"/>
    <property type="match status" value="1"/>
</dbReference>
<keyword evidence="8 26" id="KW-0067">ATP-binding</keyword>
<dbReference type="InterPro" id="IPR028582">
    <property type="entry name" value="AK1"/>
</dbReference>
<evidence type="ECO:0000256" key="4">
    <source>
        <dbReference type="ARBA" id="ARBA00022490"/>
    </source>
</evidence>
<evidence type="ECO:0000256" key="28">
    <source>
        <dbReference type="SAM" id="Phobius"/>
    </source>
</evidence>
<evidence type="ECO:0000256" key="8">
    <source>
        <dbReference type="ARBA" id="ARBA00022840"/>
    </source>
</evidence>
<feature type="compositionally biased region" description="Basic residues" evidence="27">
    <location>
        <begin position="64"/>
        <end position="78"/>
    </location>
</feature>
<feature type="region of interest" description="NMPbind" evidence="26">
    <location>
        <begin position="338"/>
        <end position="367"/>
    </location>
</feature>
<feature type="binding site" evidence="26">
    <location>
        <begin position="318"/>
        <end position="323"/>
    </location>
    <ligand>
        <name>ATP</name>
        <dbReference type="ChEBI" id="CHEBI:30616"/>
    </ligand>
</feature>
<dbReference type="GO" id="GO:0009142">
    <property type="term" value="P:nucleoside triphosphate biosynthetic process"/>
    <property type="evidence" value="ECO:0007669"/>
    <property type="project" value="InterPro"/>
</dbReference>
<evidence type="ECO:0000256" key="6">
    <source>
        <dbReference type="ARBA" id="ARBA00022741"/>
    </source>
</evidence>
<dbReference type="InterPro" id="IPR006267">
    <property type="entry name" value="AK1/5"/>
</dbReference>
<feature type="binding site" evidence="26">
    <location>
        <begin position="395"/>
        <end position="398"/>
    </location>
    <ligand>
        <name>AMP</name>
        <dbReference type="ChEBI" id="CHEBI:456215"/>
    </ligand>
</feature>
<feature type="binding site" evidence="26">
    <location>
        <position position="450"/>
    </location>
    <ligand>
        <name>AMP</name>
        <dbReference type="ChEBI" id="CHEBI:456215"/>
    </ligand>
</feature>
<dbReference type="InterPro" id="IPR033690">
    <property type="entry name" value="Adenylat_kinase_CS"/>
</dbReference>
<dbReference type="Pfam" id="PF03134">
    <property type="entry name" value="TB2_DP1_HVA22"/>
    <property type="match status" value="1"/>
</dbReference>
<evidence type="ECO:0000256" key="19">
    <source>
        <dbReference type="ARBA" id="ARBA00048620"/>
    </source>
</evidence>
<evidence type="ECO:0000256" key="2">
    <source>
        <dbReference type="ARBA" id="ARBA00004496"/>
    </source>
</evidence>
<feature type="binding site" evidence="26">
    <location>
        <position position="433"/>
    </location>
    <ligand>
        <name>ATP</name>
        <dbReference type="ChEBI" id="CHEBI:30616"/>
    </ligand>
</feature>
<evidence type="ECO:0000256" key="9">
    <source>
        <dbReference type="ARBA" id="ARBA00045073"/>
    </source>
</evidence>
<dbReference type="AlphaFoldDB" id="A0A0B2V5R1"/>
<evidence type="ECO:0000256" key="12">
    <source>
        <dbReference type="ARBA" id="ARBA00045110"/>
    </source>
</evidence>
<feature type="binding site" evidence="26">
    <location>
        <begin position="365"/>
        <end position="367"/>
    </location>
    <ligand>
        <name>AMP</name>
        <dbReference type="ChEBI" id="CHEBI:456215"/>
    </ligand>
</feature>
<dbReference type="InterPro" id="IPR004345">
    <property type="entry name" value="TB2_DP1_HVA22"/>
</dbReference>
<dbReference type="GO" id="GO:0004550">
    <property type="term" value="F:nucleoside diphosphate kinase activity"/>
    <property type="evidence" value="ECO:0007669"/>
    <property type="project" value="UniProtKB-EC"/>
</dbReference>
<feature type="transmembrane region" description="Helical" evidence="28">
    <location>
        <begin position="177"/>
        <end position="192"/>
    </location>
</feature>
<accession>A0A0B2V5R1</accession>
<dbReference type="GO" id="GO:0006172">
    <property type="term" value="P:ADP biosynthetic process"/>
    <property type="evidence" value="ECO:0007669"/>
    <property type="project" value="UniProtKB-UniRule"/>
</dbReference>
<feature type="binding site" evidence="26">
    <location>
        <position position="478"/>
    </location>
    <ligand>
        <name>ATP</name>
        <dbReference type="ChEBI" id="CHEBI:30616"/>
    </ligand>
</feature>
<comment type="function">
    <text evidence="26">Catalyzes the reversible transfer of the terminal phosphate group between ATP and AMP. Plays an important role in cellular energy homeostasis and in adenine nucleotide metabolism.</text>
</comment>
<keyword evidence="6 26" id="KW-0547">Nucleotide-binding</keyword>
<evidence type="ECO:0000256" key="26">
    <source>
        <dbReference type="HAMAP-Rule" id="MF_03171"/>
    </source>
</evidence>
<evidence type="ECO:0000256" key="16">
    <source>
        <dbReference type="ARBA" id="ARBA00047439"/>
    </source>
</evidence>
<evidence type="ECO:0000313" key="29">
    <source>
        <dbReference type="EMBL" id="KHN76782.1"/>
    </source>
</evidence>
<dbReference type="EMBL" id="JPKZ01002431">
    <property type="protein sequence ID" value="KHN76782.1"/>
    <property type="molecule type" value="Genomic_DNA"/>
</dbReference>
<evidence type="ECO:0000256" key="11">
    <source>
        <dbReference type="ARBA" id="ARBA00045096"/>
    </source>
</evidence>
<evidence type="ECO:0000256" key="3">
    <source>
        <dbReference type="ARBA" id="ARBA00011245"/>
    </source>
</evidence>
<dbReference type="Gene3D" id="3.40.50.300">
    <property type="entry name" value="P-loop containing nucleotide triphosphate hydrolases"/>
    <property type="match status" value="1"/>
</dbReference>
<dbReference type="OMA" id="RYWVVFG"/>
<name>A0A0B2V5R1_TOXCA</name>